<name>A0A1Y5TCZ1_9PROT</name>
<evidence type="ECO:0000256" key="1">
    <source>
        <dbReference type="SAM" id="Phobius"/>
    </source>
</evidence>
<dbReference type="Pfam" id="PF09945">
    <property type="entry name" value="DUF2177"/>
    <property type="match status" value="1"/>
</dbReference>
<protein>
    <recommendedName>
        <fullName evidence="4">DUF2177 domain-containing protein</fullName>
    </recommendedName>
</protein>
<reference evidence="2 3" key="1">
    <citation type="submission" date="2017-03" db="EMBL/GenBank/DDBJ databases">
        <authorList>
            <person name="Afonso C.L."/>
            <person name="Miller P.J."/>
            <person name="Scott M.A."/>
            <person name="Spackman E."/>
            <person name="Goraichik I."/>
            <person name="Dimitrov K.M."/>
            <person name="Suarez D.L."/>
            <person name="Swayne D.E."/>
        </authorList>
    </citation>
    <scope>NUCLEOTIDE SEQUENCE [LARGE SCALE GENOMIC DNA]</scope>
    <source>
        <strain evidence="2 3">CECT 7691</strain>
    </source>
</reference>
<feature type="transmembrane region" description="Helical" evidence="1">
    <location>
        <begin position="6"/>
        <end position="24"/>
    </location>
</feature>
<keyword evidence="1" id="KW-0472">Membrane</keyword>
<dbReference type="InParanoid" id="A0A1Y5TCZ1"/>
<feature type="transmembrane region" description="Helical" evidence="1">
    <location>
        <begin position="44"/>
        <end position="64"/>
    </location>
</feature>
<organism evidence="2 3">
    <name type="scientific">Oceanibacterium hippocampi</name>
    <dbReference type="NCBI Taxonomy" id="745714"/>
    <lineage>
        <taxon>Bacteria</taxon>
        <taxon>Pseudomonadati</taxon>
        <taxon>Pseudomonadota</taxon>
        <taxon>Alphaproteobacteria</taxon>
        <taxon>Sneathiellales</taxon>
        <taxon>Sneathiellaceae</taxon>
        <taxon>Oceanibacterium</taxon>
    </lineage>
</organism>
<feature type="transmembrane region" description="Helical" evidence="1">
    <location>
        <begin position="70"/>
        <end position="90"/>
    </location>
</feature>
<evidence type="ECO:0008006" key="4">
    <source>
        <dbReference type="Google" id="ProtNLM"/>
    </source>
</evidence>
<keyword evidence="1" id="KW-1133">Transmembrane helix</keyword>
<feature type="transmembrane region" description="Helical" evidence="1">
    <location>
        <begin position="110"/>
        <end position="131"/>
    </location>
</feature>
<gene>
    <name evidence="2" type="ORF">OCH7691_02680</name>
</gene>
<sequence length="135" mass="14069">MQPFVAYGAALAAFLVLDLLWLGIVARRFYVTGLGDMLRPRPRLGVAFLFYLVHVVGIVVFAVLPALETGSAVAVLGRGLLLGLVAYGAYNLTNLATLKGWPWRLSAVDLAWGSCLTGASALAGFHAAAAIGGPA</sequence>
<evidence type="ECO:0000313" key="3">
    <source>
        <dbReference type="Proteomes" id="UP000193200"/>
    </source>
</evidence>
<keyword evidence="1" id="KW-0812">Transmembrane</keyword>
<evidence type="ECO:0000313" key="2">
    <source>
        <dbReference type="EMBL" id="SLN60731.1"/>
    </source>
</evidence>
<dbReference type="AlphaFoldDB" id="A0A1Y5TCZ1"/>
<dbReference type="Proteomes" id="UP000193200">
    <property type="component" value="Unassembled WGS sequence"/>
</dbReference>
<keyword evidence="3" id="KW-1185">Reference proteome</keyword>
<dbReference type="EMBL" id="FWFR01000002">
    <property type="protein sequence ID" value="SLN60731.1"/>
    <property type="molecule type" value="Genomic_DNA"/>
</dbReference>
<dbReference type="InterPro" id="IPR018687">
    <property type="entry name" value="DUF2177_membr"/>
</dbReference>
<proteinExistence type="predicted"/>
<dbReference type="OrthoDB" id="166547at2"/>
<accession>A0A1Y5TCZ1</accession>